<dbReference type="Gene3D" id="1.10.10.60">
    <property type="entry name" value="Homeodomain-like"/>
    <property type="match status" value="1"/>
</dbReference>
<dbReference type="EMBL" id="PYFT01000001">
    <property type="protein sequence ID" value="PSR52372.1"/>
    <property type="molecule type" value="Genomic_DNA"/>
</dbReference>
<dbReference type="GO" id="GO:0003700">
    <property type="term" value="F:DNA-binding transcription factor activity"/>
    <property type="evidence" value="ECO:0007669"/>
    <property type="project" value="InterPro"/>
</dbReference>
<keyword evidence="6" id="KW-1185">Reference proteome</keyword>
<dbReference type="InterPro" id="IPR009057">
    <property type="entry name" value="Homeodomain-like_sf"/>
</dbReference>
<proteinExistence type="predicted"/>
<dbReference type="GO" id="GO:0043565">
    <property type="term" value="F:sequence-specific DNA binding"/>
    <property type="evidence" value="ECO:0007669"/>
    <property type="project" value="InterPro"/>
</dbReference>
<dbReference type="PANTHER" id="PTHR43280">
    <property type="entry name" value="ARAC-FAMILY TRANSCRIPTIONAL REGULATOR"/>
    <property type="match status" value="1"/>
</dbReference>
<evidence type="ECO:0000256" key="1">
    <source>
        <dbReference type="ARBA" id="ARBA00023015"/>
    </source>
</evidence>
<accession>A0A2T2YA33</accession>
<dbReference type="Pfam" id="PF20240">
    <property type="entry name" value="DUF6597"/>
    <property type="match status" value="1"/>
</dbReference>
<dbReference type="PRINTS" id="PR00032">
    <property type="entry name" value="HTHARAC"/>
</dbReference>
<dbReference type="OrthoDB" id="635259at2"/>
<evidence type="ECO:0000256" key="2">
    <source>
        <dbReference type="ARBA" id="ARBA00023125"/>
    </source>
</evidence>
<evidence type="ECO:0000259" key="4">
    <source>
        <dbReference type="PROSITE" id="PS01124"/>
    </source>
</evidence>
<dbReference type="RefSeq" id="WP_106925929.1">
    <property type="nucleotide sequence ID" value="NZ_PYFT01000001.1"/>
</dbReference>
<organism evidence="5 6">
    <name type="scientific">Adhaeribacter arboris</name>
    <dbReference type="NCBI Taxonomy" id="2072846"/>
    <lineage>
        <taxon>Bacteria</taxon>
        <taxon>Pseudomonadati</taxon>
        <taxon>Bacteroidota</taxon>
        <taxon>Cytophagia</taxon>
        <taxon>Cytophagales</taxon>
        <taxon>Hymenobacteraceae</taxon>
        <taxon>Adhaeribacter</taxon>
    </lineage>
</organism>
<sequence length="274" mass="31509">MERIANIFQPNTSPENLLIRHIWRIQDIQLVKRTETILPKGTAEIIFNFSEDITSFRSNEKDIFNLPSYFINGINFTPYNLSIRSKQYFVGIQFNAFALKYIFHIPTLEFNDQVLAGSLVCKSLDNLAEELRAAPSFPGQVAAILKWVRCKIKEGSELAANNRIIKLHADPEIINLSVHALSDKYNVTPRHLSRLCNEYLGMSTEELVLYKKYLSALHQIHQPHPSLTEITYNCGFYDQAHFARTFKLFTGLTPRQYKKAMGELPGHIFTLSEK</sequence>
<dbReference type="SMART" id="SM00342">
    <property type="entry name" value="HTH_ARAC"/>
    <property type="match status" value="1"/>
</dbReference>
<dbReference type="Pfam" id="PF12833">
    <property type="entry name" value="HTH_18"/>
    <property type="match status" value="1"/>
</dbReference>
<evidence type="ECO:0000256" key="3">
    <source>
        <dbReference type="ARBA" id="ARBA00023163"/>
    </source>
</evidence>
<dbReference type="AlphaFoldDB" id="A0A2T2YA33"/>
<dbReference type="InterPro" id="IPR018060">
    <property type="entry name" value="HTH_AraC"/>
</dbReference>
<dbReference type="Proteomes" id="UP000240357">
    <property type="component" value="Unassembled WGS sequence"/>
</dbReference>
<evidence type="ECO:0000313" key="5">
    <source>
        <dbReference type="EMBL" id="PSR52372.1"/>
    </source>
</evidence>
<feature type="domain" description="HTH araC/xylS-type" evidence="4">
    <location>
        <begin position="162"/>
        <end position="260"/>
    </location>
</feature>
<keyword evidence="2" id="KW-0238">DNA-binding</keyword>
<evidence type="ECO:0000313" key="6">
    <source>
        <dbReference type="Proteomes" id="UP000240357"/>
    </source>
</evidence>
<name>A0A2T2YA33_9BACT</name>
<dbReference type="SUPFAM" id="SSF46689">
    <property type="entry name" value="Homeodomain-like"/>
    <property type="match status" value="1"/>
</dbReference>
<keyword evidence="1" id="KW-0805">Transcription regulation</keyword>
<protein>
    <recommendedName>
        <fullName evidence="4">HTH araC/xylS-type domain-containing protein</fullName>
    </recommendedName>
</protein>
<gene>
    <name evidence="5" type="ORF">AHMF7605_01950</name>
</gene>
<keyword evidence="3" id="KW-0804">Transcription</keyword>
<dbReference type="PANTHER" id="PTHR43280:SF2">
    <property type="entry name" value="HTH-TYPE TRANSCRIPTIONAL REGULATOR EXSA"/>
    <property type="match status" value="1"/>
</dbReference>
<dbReference type="InterPro" id="IPR046532">
    <property type="entry name" value="DUF6597"/>
</dbReference>
<reference evidence="5 6" key="1">
    <citation type="submission" date="2018-03" db="EMBL/GenBank/DDBJ databases">
        <title>Adhaeribacter sp. HMF7605 Genome sequencing and assembly.</title>
        <authorList>
            <person name="Kang H."/>
            <person name="Kang J."/>
            <person name="Cha I."/>
            <person name="Kim H."/>
            <person name="Joh K."/>
        </authorList>
    </citation>
    <scope>NUCLEOTIDE SEQUENCE [LARGE SCALE GENOMIC DNA]</scope>
    <source>
        <strain evidence="5 6">HMF7605</strain>
    </source>
</reference>
<dbReference type="PROSITE" id="PS01124">
    <property type="entry name" value="HTH_ARAC_FAMILY_2"/>
    <property type="match status" value="1"/>
</dbReference>
<comment type="caution">
    <text evidence="5">The sequence shown here is derived from an EMBL/GenBank/DDBJ whole genome shotgun (WGS) entry which is preliminary data.</text>
</comment>
<dbReference type="InterPro" id="IPR020449">
    <property type="entry name" value="Tscrpt_reg_AraC-type_HTH"/>
</dbReference>